<dbReference type="Gene3D" id="1.10.420.10">
    <property type="entry name" value="Peroxidase, domain 2"/>
    <property type="match status" value="3"/>
</dbReference>
<dbReference type="InterPro" id="IPR010255">
    <property type="entry name" value="Haem_peroxidase_sf"/>
</dbReference>
<feature type="binding site" evidence="14">
    <location>
        <position position="81"/>
    </location>
    <ligand>
        <name>Ca(2+)</name>
        <dbReference type="ChEBI" id="CHEBI:29108"/>
        <label>1</label>
    </ligand>
</feature>
<evidence type="ECO:0000256" key="2">
    <source>
        <dbReference type="ARBA" id="ARBA00002322"/>
    </source>
</evidence>
<feature type="binding site" evidence="14">
    <location>
        <position position="85"/>
    </location>
    <ligand>
        <name>Ca(2+)</name>
        <dbReference type="ChEBI" id="CHEBI:29108"/>
        <label>1</label>
    </ligand>
</feature>
<feature type="disulfide bond" evidence="16">
    <location>
        <begin position="79"/>
        <end position="84"/>
    </location>
</feature>
<reference evidence="21" key="1">
    <citation type="journal article" date="2019" name="Gigascience">
        <title>De novo genome assembly of the endangered Acer yangbiense, a plant species with extremely small populations endemic to Yunnan Province, China.</title>
        <authorList>
            <person name="Yang J."/>
            <person name="Wariss H.M."/>
            <person name="Tao L."/>
            <person name="Zhang R."/>
            <person name="Yun Q."/>
            <person name="Hollingsworth P."/>
            <person name="Dao Z."/>
            <person name="Luo G."/>
            <person name="Guo H."/>
            <person name="Ma Y."/>
            <person name="Sun W."/>
        </authorList>
    </citation>
    <scope>NUCLEOTIDE SEQUENCE [LARGE SCALE GENOMIC DNA]</scope>
    <source>
        <strain evidence="21">cv. Malutang</strain>
    </source>
</reference>
<dbReference type="InterPro" id="IPR033905">
    <property type="entry name" value="Secretory_peroxidase"/>
</dbReference>
<feature type="binding site" evidence="14">
    <location>
        <position position="78"/>
    </location>
    <ligand>
        <name>Ca(2+)</name>
        <dbReference type="ChEBI" id="CHEBI:29108"/>
        <label>1</label>
    </ligand>
</feature>
<sequence>MMRARNIVFVFLVSLLVLGVFRVCSAYGDGGGNVAGLRLNFYAKSCPTAEIIVKGIILSRVPTNPTLPAKLLRMHFHDCFVRGCDASVLLNAVNNVPAEKDSIPNSSLSGFDVIDDIKTVIENKCPGVVSCADILALAARDAVSFPYISNKWEVLTGRRDGRVSLASEINANLPSPFSNFSTLLQLFISKGGHTIGVAHCATFSNRLYNFTGKGDADPSLNPIYAQFLRSQCPNPANSATIVELDPRSSKSFDKNYFNILLQNKGLLQSDAALLKDGNSFQLVERFSNSSDFFNAFAKSMVKMGAIEVLTGYAGEIRKRCSVTSAYVLKYNEEDRKTENAVEKAVKKTAKRVEIVINNKDSEEDLRLRNWTHTTNSTSVPPTCVKLILPKSSLLSDAERCPDAETIVKGIILSRVPTNPTLPAKLLRMHFHDCFVRVLNNVSAEKDSIPNSSLSGFDVIDDIKTAIENKCPGVVSCADILSLAACDVVSFPSIKNMWEVPTGRRDGRVSLASEINGNIPSPFSNFSTLLQLFMNKGLDLTDLVSLSAMYVCTGYASLVNDPDITLVICKMSRRGHTIGVAHCATFSNRLYNFTGKGDADPSLNAIYAKFLRSQCPNPANSATTVELDPGSSRSFDKNYFKILLQQKGLLQSDAALLKNGNWFQLVQRFSNSNDFFKVFAKSMVKMGAIEVLTGNAGEIRKRCRVGCAASILLDAVNNIPAEKDSIPNSSLSGFNVIDDIKTAIEKICPGVVSCADILSLAARDAVSFPSIKNMWEVPTGRRDEMNANLPSPLKLFLTSASGHTIGVAHCAAFFNRLYNFNGKGDADPSLNATYAKFLTSQCPNPANATTTVEMDPGSSRSFDKNYFNILLQQRGLFQSDAALLNNGSSFQLVQRFSNTNDFFDVFAKSMVKMGAIEVLTGNAGEIRKQCRVVNPKN</sequence>
<evidence type="ECO:0000256" key="8">
    <source>
        <dbReference type="ARBA" id="ARBA00023002"/>
    </source>
</evidence>
<feature type="binding site" evidence="14">
    <location>
        <position position="194"/>
    </location>
    <ligand>
        <name>Ca(2+)</name>
        <dbReference type="ChEBI" id="CHEBI:29108"/>
        <label>2</label>
    </ligand>
</feature>
<feature type="signal peptide" evidence="18">
    <location>
        <begin position="1"/>
        <end position="26"/>
    </location>
</feature>
<feature type="binding site" evidence="14">
    <location>
        <position position="83"/>
    </location>
    <ligand>
        <name>Ca(2+)</name>
        <dbReference type="ChEBI" id="CHEBI:29108"/>
        <label>1</label>
    </ligand>
</feature>
<keyword evidence="5" id="KW-0575">Peroxidase</keyword>
<gene>
    <name evidence="20" type="ORF">EZV62_000398</name>
</gene>
<keyword evidence="10 16" id="KW-1015">Disulfide bond</keyword>
<dbReference type="PRINTS" id="PR00461">
    <property type="entry name" value="PLPEROXIDASE"/>
</dbReference>
<feature type="site" description="Transition state stabilizer" evidence="15">
    <location>
        <position position="73"/>
    </location>
</feature>
<feature type="chain" id="PRO_5022884281" description="peroxidase" evidence="18">
    <location>
        <begin position="27"/>
        <end position="936"/>
    </location>
</feature>
<comment type="similarity">
    <text evidence="17">Belongs to the peroxidase family.</text>
</comment>
<dbReference type="GO" id="GO:0020037">
    <property type="term" value="F:heme binding"/>
    <property type="evidence" value="ECO:0007669"/>
    <property type="project" value="InterPro"/>
</dbReference>
<keyword evidence="8" id="KW-0560">Oxidoreductase</keyword>
<keyword evidence="4" id="KW-0964">Secreted</keyword>
<keyword evidence="21" id="KW-1185">Reference proteome</keyword>
<dbReference type="SUPFAM" id="SSF48113">
    <property type="entry name" value="Heme-dependent peroxidases"/>
    <property type="match status" value="3"/>
</dbReference>
<feature type="active site" description="Proton acceptor" evidence="12">
    <location>
        <position position="77"/>
    </location>
</feature>
<evidence type="ECO:0000256" key="12">
    <source>
        <dbReference type="PIRSR" id="PIRSR600823-1"/>
    </source>
</evidence>
<feature type="domain" description="Plant heme peroxidase family profile" evidence="19">
    <location>
        <begin position="392"/>
        <end position="706"/>
    </location>
</feature>
<dbReference type="GO" id="GO:0140825">
    <property type="term" value="F:lactoperoxidase activity"/>
    <property type="evidence" value="ECO:0007669"/>
    <property type="project" value="UniProtKB-EC"/>
</dbReference>
<comment type="cofactor">
    <cofactor evidence="14">
        <name>Ca(2+)</name>
        <dbReference type="ChEBI" id="CHEBI:29108"/>
    </cofactor>
    <text evidence="14">Binds 2 calcium ions per subunit.</text>
</comment>
<evidence type="ECO:0000256" key="4">
    <source>
        <dbReference type="ARBA" id="ARBA00022525"/>
    </source>
</evidence>
<evidence type="ECO:0000256" key="11">
    <source>
        <dbReference type="ARBA" id="ARBA00023324"/>
    </source>
</evidence>
<feature type="binding site" evidence="13">
    <location>
        <position position="174"/>
    </location>
    <ligand>
        <name>substrate</name>
    </ligand>
</feature>
<feature type="disulfide bond" evidence="16">
    <location>
        <begin position="131"/>
        <end position="320"/>
    </location>
</feature>
<evidence type="ECO:0000313" key="20">
    <source>
        <dbReference type="EMBL" id="TXG71819.1"/>
    </source>
</evidence>
<evidence type="ECO:0000256" key="3">
    <source>
        <dbReference type="ARBA" id="ARBA00012313"/>
    </source>
</evidence>
<evidence type="ECO:0000313" key="21">
    <source>
        <dbReference type="Proteomes" id="UP000323000"/>
    </source>
</evidence>
<comment type="function">
    <text evidence="2">Removal of H(2)O(2), oxidation of toxic reductants, biosynthesis and degradation of lignin, suberization, auxin catabolism, response to environmental stresses such as wounding, pathogen attack and oxidative stress. These functions might be dependent on each isozyme/isoform in each plant tissue.</text>
</comment>
<dbReference type="OrthoDB" id="2113341at2759"/>
<dbReference type="CDD" id="cd00693">
    <property type="entry name" value="secretory_peroxidase"/>
    <property type="match status" value="3"/>
</dbReference>
<feature type="binding site" evidence="14">
    <location>
        <position position="99"/>
    </location>
    <ligand>
        <name>Ca(2+)</name>
        <dbReference type="ChEBI" id="CHEBI:29108"/>
        <label>1</label>
    </ligand>
</feature>
<organism evidence="20 21">
    <name type="scientific">Acer yangbiense</name>
    <dbReference type="NCBI Taxonomy" id="1000413"/>
    <lineage>
        <taxon>Eukaryota</taxon>
        <taxon>Viridiplantae</taxon>
        <taxon>Streptophyta</taxon>
        <taxon>Embryophyta</taxon>
        <taxon>Tracheophyta</taxon>
        <taxon>Spermatophyta</taxon>
        <taxon>Magnoliopsida</taxon>
        <taxon>eudicotyledons</taxon>
        <taxon>Gunneridae</taxon>
        <taxon>Pentapetalae</taxon>
        <taxon>rosids</taxon>
        <taxon>malvids</taxon>
        <taxon>Sapindales</taxon>
        <taxon>Sapindaceae</taxon>
        <taxon>Hippocastanoideae</taxon>
        <taxon>Acereae</taxon>
        <taxon>Acer</taxon>
    </lineage>
</organism>
<evidence type="ECO:0000256" key="14">
    <source>
        <dbReference type="PIRSR" id="PIRSR600823-3"/>
    </source>
</evidence>
<evidence type="ECO:0000256" key="9">
    <source>
        <dbReference type="ARBA" id="ARBA00023004"/>
    </source>
</evidence>
<keyword evidence="6" id="KW-0349">Heme</keyword>
<feature type="binding site" description="axial binding residue" evidence="14">
    <location>
        <position position="193"/>
    </location>
    <ligand>
        <name>heme b</name>
        <dbReference type="ChEBI" id="CHEBI:60344"/>
    </ligand>
    <ligandPart>
        <name>Fe</name>
        <dbReference type="ChEBI" id="CHEBI:18248"/>
    </ligandPart>
</feature>
<dbReference type="AlphaFoldDB" id="A0A5C7IRV3"/>
<accession>A0A5C7IRV3</accession>
<feature type="disulfide bond" evidence="16">
    <location>
        <begin position="46"/>
        <end position="125"/>
    </location>
</feature>
<evidence type="ECO:0000256" key="16">
    <source>
        <dbReference type="PIRSR" id="PIRSR600823-5"/>
    </source>
</evidence>
<evidence type="ECO:0000256" key="6">
    <source>
        <dbReference type="ARBA" id="ARBA00022617"/>
    </source>
</evidence>
<dbReference type="Proteomes" id="UP000323000">
    <property type="component" value="Chromosome 1"/>
</dbReference>
<feature type="domain" description="Plant heme peroxidase family profile" evidence="19">
    <location>
        <begin position="36"/>
        <end position="324"/>
    </location>
</feature>
<dbReference type="PANTHER" id="PTHR31235">
    <property type="entry name" value="PEROXIDASE 25-RELATED"/>
    <property type="match status" value="1"/>
</dbReference>
<comment type="catalytic activity">
    <reaction evidence="1">
        <text>2 a phenolic donor + H2O2 = 2 a phenolic radical donor + 2 H2O</text>
        <dbReference type="Rhea" id="RHEA:56136"/>
        <dbReference type="ChEBI" id="CHEBI:15377"/>
        <dbReference type="ChEBI" id="CHEBI:16240"/>
        <dbReference type="ChEBI" id="CHEBI:139520"/>
        <dbReference type="ChEBI" id="CHEBI:139521"/>
        <dbReference type="EC" id="1.11.1.7"/>
    </reaction>
</comment>
<comment type="caution">
    <text evidence="20">The sequence shown here is derived from an EMBL/GenBank/DDBJ whole genome shotgun (WGS) entry which is preliminary data.</text>
</comment>
<feature type="binding site" evidence="14">
    <location>
        <position position="87"/>
    </location>
    <ligand>
        <name>Ca(2+)</name>
        <dbReference type="ChEBI" id="CHEBI:29108"/>
        <label>1</label>
    </ligand>
</feature>
<evidence type="ECO:0000259" key="19">
    <source>
        <dbReference type="PROSITE" id="PS50873"/>
    </source>
</evidence>
<feature type="binding site" evidence="14">
    <location>
        <position position="253"/>
    </location>
    <ligand>
        <name>Ca(2+)</name>
        <dbReference type="ChEBI" id="CHEBI:29108"/>
        <label>2</label>
    </ligand>
</feature>
<dbReference type="GO" id="GO:0042744">
    <property type="term" value="P:hydrogen peroxide catabolic process"/>
    <property type="evidence" value="ECO:0007669"/>
    <property type="project" value="UniProtKB-KW"/>
</dbReference>
<dbReference type="Pfam" id="PF00141">
    <property type="entry name" value="peroxidase"/>
    <property type="match status" value="4"/>
</dbReference>
<proteinExistence type="inferred from homology"/>
<keyword evidence="11" id="KW-0376">Hydrogen peroxide</keyword>
<dbReference type="PROSITE" id="PS50873">
    <property type="entry name" value="PEROXIDASE_4"/>
    <property type="match status" value="3"/>
</dbReference>
<keyword evidence="7 14" id="KW-0479">Metal-binding</keyword>
<comment type="cofactor">
    <cofactor evidence="14">
        <name>heme b</name>
        <dbReference type="ChEBI" id="CHEBI:60344"/>
    </cofactor>
    <text evidence="14">Binds 1 heme b (iron(II)-protoporphyrin IX) group per subunit.</text>
</comment>
<dbReference type="InterPro" id="IPR000823">
    <property type="entry name" value="Peroxidase_pln"/>
</dbReference>
<evidence type="ECO:0000256" key="1">
    <source>
        <dbReference type="ARBA" id="ARBA00000189"/>
    </source>
</evidence>
<dbReference type="FunFam" id="1.10.520.10:FF:000008">
    <property type="entry name" value="Peroxidase"/>
    <property type="match status" value="1"/>
</dbReference>
<dbReference type="GO" id="GO:0006979">
    <property type="term" value="P:response to oxidative stress"/>
    <property type="evidence" value="ECO:0007669"/>
    <property type="project" value="InterPro"/>
</dbReference>
<protein>
    <recommendedName>
        <fullName evidence="3">peroxidase</fullName>
        <ecNumber evidence="3">1.11.1.7</ecNumber>
    </recommendedName>
</protein>
<evidence type="ECO:0000256" key="17">
    <source>
        <dbReference type="RuleBase" id="RU004241"/>
    </source>
</evidence>
<dbReference type="GO" id="GO:0046872">
    <property type="term" value="F:metal ion binding"/>
    <property type="evidence" value="ECO:0007669"/>
    <property type="project" value="UniProtKB-KW"/>
</dbReference>
<evidence type="ECO:0000256" key="13">
    <source>
        <dbReference type="PIRSR" id="PIRSR600823-2"/>
    </source>
</evidence>
<evidence type="ECO:0000256" key="7">
    <source>
        <dbReference type="ARBA" id="ARBA00022723"/>
    </source>
</evidence>
<dbReference type="FunFam" id="1.10.420.10:FF:000001">
    <property type="entry name" value="Peroxidase"/>
    <property type="match status" value="3"/>
</dbReference>
<dbReference type="EC" id="1.11.1.7" evidence="3"/>
<keyword evidence="9 14" id="KW-0408">Iron</keyword>
<feature type="disulfide bond" evidence="16">
    <location>
        <begin position="200"/>
        <end position="232"/>
    </location>
</feature>
<dbReference type="InterPro" id="IPR002016">
    <property type="entry name" value="Haem_peroxidase"/>
</dbReference>
<evidence type="ECO:0000256" key="5">
    <source>
        <dbReference type="ARBA" id="ARBA00022559"/>
    </source>
</evidence>
<feature type="domain" description="Plant heme peroxidase family profile" evidence="19">
    <location>
        <begin position="705"/>
        <end position="933"/>
    </location>
</feature>
<evidence type="ECO:0000256" key="10">
    <source>
        <dbReference type="ARBA" id="ARBA00023157"/>
    </source>
</evidence>
<keyword evidence="18" id="KW-0732">Signal</keyword>
<dbReference type="EMBL" id="VAHF01000001">
    <property type="protein sequence ID" value="TXG71819.1"/>
    <property type="molecule type" value="Genomic_DNA"/>
</dbReference>
<dbReference type="Gene3D" id="1.10.520.10">
    <property type="match status" value="3"/>
</dbReference>
<dbReference type="PRINTS" id="PR00458">
    <property type="entry name" value="PEROXIDASE"/>
</dbReference>
<feature type="binding site" evidence="14">
    <location>
        <position position="245"/>
    </location>
    <ligand>
        <name>Ca(2+)</name>
        <dbReference type="ChEBI" id="CHEBI:29108"/>
        <label>2</label>
    </ligand>
</feature>
<evidence type="ECO:0000256" key="18">
    <source>
        <dbReference type="SAM" id="SignalP"/>
    </source>
</evidence>
<evidence type="ECO:0000256" key="15">
    <source>
        <dbReference type="PIRSR" id="PIRSR600823-4"/>
    </source>
</evidence>
<keyword evidence="14" id="KW-0106">Calcium</keyword>
<name>A0A5C7IRV3_9ROSI</name>